<accession>A0A5Q2QAP0</accession>
<dbReference type="EMBL" id="CP045871">
    <property type="protein sequence ID" value="QGG80323.1"/>
    <property type="molecule type" value="Genomic_DNA"/>
</dbReference>
<name>A0A5Q2QAP0_9GAMM</name>
<reference evidence="1 2" key="1">
    <citation type="submission" date="2019-11" db="EMBL/GenBank/DDBJ databases">
        <authorList>
            <person name="Khan S.A."/>
            <person name="Jeon C.O."/>
            <person name="Chun B.H."/>
        </authorList>
    </citation>
    <scope>NUCLEOTIDE SEQUENCE [LARGE SCALE GENOMIC DNA]</scope>
    <source>
        <strain evidence="1 2">IMCC 1097</strain>
    </source>
</reference>
<proteinExistence type="predicted"/>
<organism evidence="1 2">
    <name type="scientific">Litorivicinus lipolyticus</name>
    <dbReference type="NCBI Taxonomy" id="418701"/>
    <lineage>
        <taxon>Bacteria</taxon>
        <taxon>Pseudomonadati</taxon>
        <taxon>Pseudomonadota</taxon>
        <taxon>Gammaproteobacteria</taxon>
        <taxon>Oceanospirillales</taxon>
        <taxon>Litorivicinaceae</taxon>
        <taxon>Litorivicinus</taxon>
    </lineage>
</organism>
<sequence length="357" mass="38552">MATSAQWALMVSEPLFEWRARSVVAVNPAARAFGELNIRDWGGLGHLAGLFGGGLDGPACLKIISDSQGVRILELMTVNGEHFFKLTGAGVSRDYLVLRDNLLSMLNREFQAPLKTLAASAQALKTSAIQDPEVLALVNQWLAPATQSIALMPAVLDLARLYGHESLDAEERIVFSELLPALIEGVSTDDVASRGVRVDLSTGEKPLGAMYGPSYWVEAALRGLLGDVVAHAAENTDVRIVARQMPYMLNLVFRVVGGIGQRGVDLSVLDERPLIAVDGSVSVDRVRLNLAYAVLKRIGGNFKFKSSALGVEYIVEIPTGQGMNACAETRAKTALEQAEQYARDMAMLMEAVSRRKS</sequence>
<dbReference type="RefSeq" id="WP_153713827.1">
    <property type="nucleotide sequence ID" value="NZ_CP045871.1"/>
</dbReference>
<dbReference type="AlphaFoldDB" id="A0A5Q2QAP0"/>
<dbReference type="KEGG" id="llp:GH975_06950"/>
<evidence type="ECO:0000313" key="1">
    <source>
        <dbReference type="EMBL" id="QGG80323.1"/>
    </source>
</evidence>
<evidence type="ECO:0000313" key="2">
    <source>
        <dbReference type="Proteomes" id="UP000388235"/>
    </source>
</evidence>
<protein>
    <submittedName>
        <fullName evidence="1">Uncharacterized protein</fullName>
    </submittedName>
</protein>
<dbReference type="Proteomes" id="UP000388235">
    <property type="component" value="Chromosome"/>
</dbReference>
<keyword evidence="2" id="KW-1185">Reference proteome</keyword>
<gene>
    <name evidence="1" type="ORF">GH975_06950</name>
</gene>